<sequence>MAAFLSPPSPRTRSSAPQTTTASCSSGRCSLCKSFALAGRLNLILNLGRWLWAGRTGLLSRRSGTQFTCEALTGHNFNPIDGPHANAAQGVIDAMFPRAAEQLRVKSAVINTMAQMHAADASIQRARQSTPVLSFNWEATRIKISAGVCRTAYRTAAIGIGITVGLHATRG</sequence>
<comment type="caution">
    <text evidence="1">The sequence shown here is derived from an EMBL/GenBank/DDBJ whole genome shotgun (WGS) entry which is preliminary data.</text>
</comment>
<proteinExistence type="predicted"/>
<evidence type="ECO:0000313" key="1">
    <source>
        <dbReference type="EMBL" id="KAH7906131.1"/>
    </source>
</evidence>
<name>A0ACB7ZYG0_9AGAM</name>
<protein>
    <submittedName>
        <fullName evidence="1">Uncharacterized protein</fullName>
    </submittedName>
</protein>
<accession>A0ACB7ZYG0</accession>
<evidence type="ECO:0000313" key="2">
    <source>
        <dbReference type="Proteomes" id="UP000790377"/>
    </source>
</evidence>
<gene>
    <name evidence="1" type="ORF">BJ138DRAFT_666269</name>
</gene>
<dbReference type="EMBL" id="MU268065">
    <property type="protein sequence ID" value="KAH7906131.1"/>
    <property type="molecule type" value="Genomic_DNA"/>
</dbReference>
<organism evidence="1 2">
    <name type="scientific">Hygrophoropsis aurantiaca</name>
    <dbReference type="NCBI Taxonomy" id="72124"/>
    <lineage>
        <taxon>Eukaryota</taxon>
        <taxon>Fungi</taxon>
        <taxon>Dikarya</taxon>
        <taxon>Basidiomycota</taxon>
        <taxon>Agaricomycotina</taxon>
        <taxon>Agaricomycetes</taxon>
        <taxon>Agaricomycetidae</taxon>
        <taxon>Boletales</taxon>
        <taxon>Coniophorineae</taxon>
        <taxon>Hygrophoropsidaceae</taxon>
        <taxon>Hygrophoropsis</taxon>
    </lineage>
</organism>
<dbReference type="Proteomes" id="UP000790377">
    <property type="component" value="Unassembled WGS sequence"/>
</dbReference>
<keyword evidence="2" id="KW-1185">Reference proteome</keyword>
<reference evidence="1" key="1">
    <citation type="journal article" date="2021" name="New Phytol.">
        <title>Evolutionary innovations through gain and loss of genes in the ectomycorrhizal Boletales.</title>
        <authorList>
            <person name="Wu G."/>
            <person name="Miyauchi S."/>
            <person name="Morin E."/>
            <person name="Kuo A."/>
            <person name="Drula E."/>
            <person name="Varga T."/>
            <person name="Kohler A."/>
            <person name="Feng B."/>
            <person name="Cao Y."/>
            <person name="Lipzen A."/>
            <person name="Daum C."/>
            <person name="Hundley H."/>
            <person name="Pangilinan J."/>
            <person name="Johnson J."/>
            <person name="Barry K."/>
            <person name="LaButti K."/>
            <person name="Ng V."/>
            <person name="Ahrendt S."/>
            <person name="Min B."/>
            <person name="Choi I.G."/>
            <person name="Park H."/>
            <person name="Plett J.M."/>
            <person name="Magnuson J."/>
            <person name="Spatafora J.W."/>
            <person name="Nagy L.G."/>
            <person name="Henrissat B."/>
            <person name="Grigoriev I.V."/>
            <person name="Yang Z.L."/>
            <person name="Xu J."/>
            <person name="Martin F.M."/>
        </authorList>
    </citation>
    <scope>NUCLEOTIDE SEQUENCE</scope>
    <source>
        <strain evidence="1">ATCC 28755</strain>
    </source>
</reference>